<feature type="domain" description="SERTA" evidence="1">
    <location>
        <begin position="45"/>
        <end position="91"/>
    </location>
</feature>
<organism evidence="2">
    <name type="scientific">Capitella teleta</name>
    <name type="common">Polychaete worm</name>
    <dbReference type="NCBI Taxonomy" id="283909"/>
    <lineage>
        <taxon>Eukaryota</taxon>
        <taxon>Metazoa</taxon>
        <taxon>Spiralia</taxon>
        <taxon>Lophotrochozoa</taxon>
        <taxon>Annelida</taxon>
        <taxon>Polychaeta</taxon>
        <taxon>Sedentaria</taxon>
        <taxon>Scolecida</taxon>
        <taxon>Capitellidae</taxon>
        <taxon>Capitella</taxon>
    </lineage>
</organism>
<protein>
    <recommendedName>
        <fullName evidence="1">SERTA domain-containing protein</fullName>
    </recommendedName>
</protein>
<reference evidence="4" key="1">
    <citation type="submission" date="2012-12" db="EMBL/GenBank/DDBJ databases">
        <authorList>
            <person name="Hellsten U."/>
            <person name="Grimwood J."/>
            <person name="Chapman J.A."/>
            <person name="Shapiro H."/>
            <person name="Aerts A."/>
            <person name="Otillar R.P."/>
            <person name="Terry A.Y."/>
            <person name="Boore J.L."/>
            <person name="Simakov O."/>
            <person name="Marletaz F."/>
            <person name="Cho S.-J."/>
            <person name="Edsinger-Gonzales E."/>
            <person name="Havlak P."/>
            <person name="Kuo D.-H."/>
            <person name="Larsson T."/>
            <person name="Lv J."/>
            <person name="Arendt D."/>
            <person name="Savage R."/>
            <person name="Osoegawa K."/>
            <person name="de Jong P."/>
            <person name="Lindberg D.R."/>
            <person name="Seaver E.C."/>
            <person name="Weisblat D.A."/>
            <person name="Putnam N.H."/>
            <person name="Grigoriev I.V."/>
            <person name="Rokhsar D.S."/>
        </authorList>
    </citation>
    <scope>NUCLEOTIDE SEQUENCE</scope>
    <source>
        <strain evidence="4">I ESC-2004</strain>
    </source>
</reference>
<evidence type="ECO:0000313" key="3">
    <source>
        <dbReference type="EnsemblMetazoa" id="CapteP228893"/>
    </source>
</evidence>
<dbReference type="InterPro" id="IPR009263">
    <property type="entry name" value="SERTA_dom"/>
</dbReference>
<reference evidence="3" key="3">
    <citation type="submission" date="2015-06" db="UniProtKB">
        <authorList>
            <consortium name="EnsemblMetazoa"/>
        </authorList>
    </citation>
    <scope>IDENTIFICATION</scope>
</reference>
<dbReference type="HOGENOM" id="CLU_1497627_0_0_1"/>
<reference evidence="2 4" key="2">
    <citation type="journal article" date="2013" name="Nature">
        <title>Insights into bilaterian evolution from three spiralian genomes.</title>
        <authorList>
            <person name="Simakov O."/>
            <person name="Marletaz F."/>
            <person name="Cho S.J."/>
            <person name="Edsinger-Gonzales E."/>
            <person name="Havlak P."/>
            <person name="Hellsten U."/>
            <person name="Kuo D.H."/>
            <person name="Larsson T."/>
            <person name="Lv J."/>
            <person name="Arendt D."/>
            <person name="Savage R."/>
            <person name="Osoegawa K."/>
            <person name="de Jong P."/>
            <person name="Grimwood J."/>
            <person name="Chapman J.A."/>
            <person name="Shapiro H."/>
            <person name="Aerts A."/>
            <person name="Otillar R.P."/>
            <person name="Terry A.Y."/>
            <person name="Boore J.L."/>
            <person name="Grigoriev I.V."/>
            <person name="Lindberg D.R."/>
            <person name="Seaver E.C."/>
            <person name="Weisblat D.A."/>
            <person name="Putnam N.H."/>
            <person name="Rokhsar D.S."/>
        </authorList>
    </citation>
    <scope>NUCLEOTIDE SEQUENCE</scope>
    <source>
        <strain evidence="2 4">I ESC-2004</strain>
    </source>
</reference>
<sequence length="180" mass="21182">MPSLSRINYRRMVTDGNRRRKMNECRDETDEPAAKKALFKLPREQRNEKRHILRTSFNKVHELFYEKPNIRKALSISNTIRRLRSELLHDIDYIISVDSASVLEPWEDAYRNRENSLKAVVTFKDGVDAVSVICDNITLAEEIWALSNWTMSSQWQTDLEIWAIALTAYQRLLRLQTNAK</sequence>
<keyword evidence="4" id="KW-1185">Reference proteome</keyword>
<evidence type="ECO:0000259" key="1">
    <source>
        <dbReference type="PROSITE" id="PS51053"/>
    </source>
</evidence>
<name>R7UQG0_CAPTE</name>
<dbReference type="EMBL" id="AMQN01006618">
    <property type="status" value="NOT_ANNOTATED_CDS"/>
    <property type="molecule type" value="Genomic_DNA"/>
</dbReference>
<evidence type="ECO:0000313" key="4">
    <source>
        <dbReference type="Proteomes" id="UP000014760"/>
    </source>
</evidence>
<dbReference type="EnsemblMetazoa" id="CapteT228893">
    <property type="protein sequence ID" value="CapteP228893"/>
    <property type="gene ID" value="CapteG228893"/>
</dbReference>
<proteinExistence type="predicted"/>
<evidence type="ECO:0000313" key="2">
    <source>
        <dbReference type="EMBL" id="ELU08764.1"/>
    </source>
</evidence>
<dbReference type="Proteomes" id="UP000014760">
    <property type="component" value="Unassembled WGS sequence"/>
</dbReference>
<dbReference type="AlphaFoldDB" id="R7UQG0"/>
<accession>R7UQG0</accession>
<dbReference type="EMBL" id="KB298780">
    <property type="protein sequence ID" value="ELU08764.1"/>
    <property type="molecule type" value="Genomic_DNA"/>
</dbReference>
<dbReference type="PROSITE" id="PS51053">
    <property type="entry name" value="SERTA"/>
    <property type="match status" value="1"/>
</dbReference>
<gene>
    <name evidence="2" type="ORF">CAPTEDRAFT_228893</name>
</gene>